<comment type="caution">
    <text evidence="2">The sequence shown here is derived from an EMBL/GenBank/DDBJ whole genome shotgun (WGS) entry which is preliminary data.</text>
</comment>
<name>A0AAW5KDQ7_9FIRM</name>
<accession>A0AAW5KDQ7</accession>
<dbReference type="AlphaFoldDB" id="A0AAW5KDQ7"/>
<proteinExistence type="predicted"/>
<dbReference type="RefSeq" id="WP_256135416.1">
    <property type="nucleotide sequence ID" value="NZ_JANGAB010000001.1"/>
</dbReference>
<gene>
    <name evidence="2" type="ORF">NE646_02870</name>
</gene>
<keyword evidence="1" id="KW-0175">Coiled coil</keyword>
<evidence type="ECO:0000313" key="2">
    <source>
        <dbReference type="EMBL" id="MCQ4948613.1"/>
    </source>
</evidence>
<feature type="coiled-coil region" evidence="1">
    <location>
        <begin position="84"/>
        <end position="134"/>
    </location>
</feature>
<sequence>MSMAGEIRRAARHVYADGQAHENAEVRDELARRGFPVPSDSAALRSVLHQMKEQGEIELLRPGVYRLAAAMEGDETAPVTPFSLEELAAEKRRLERTIQEIKVFDWLRCSDAELQRAREKAALLRQMADLLRRADL</sequence>
<dbReference type="Proteomes" id="UP001205063">
    <property type="component" value="Unassembled WGS sequence"/>
</dbReference>
<protein>
    <submittedName>
        <fullName evidence="2">Uncharacterized protein</fullName>
    </submittedName>
</protein>
<reference evidence="2" key="1">
    <citation type="submission" date="2022-06" db="EMBL/GenBank/DDBJ databases">
        <title>Isolation of gut microbiota from human fecal samples.</title>
        <authorList>
            <person name="Pamer E.G."/>
            <person name="Barat B."/>
            <person name="Waligurski E."/>
            <person name="Medina S."/>
            <person name="Paddock L."/>
            <person name="Mostad J."/>
        </authorList>
    </citation>
    <scope>NUCLEOTIDE SEQUENCE</scope>
    <source>
        <strain evidence="2">DFI.7.96</strain>
    </source>
</reference>
<organism evidence="2 3">
    <name type="scientific">Bittarella massiliensis</name>
    <name type="common">ex Durand et al. 2017</name>
    <dbReference type="NCBI Taxonomy" id="1720313"/>
    <lineage>
        <taxon>Bacteria</taxon>
        <taxon>Bacillati</taxon>
        <taxon>Bacillota</taxon>
        <taxon>Clostridia</taxon>
        <taxon>Eubacteriales</taxon>
        <taxon>Oscillospiraceae</taxon>
        <taxon>Bittarella (ex Durand et al. 2017)</taxon>
    </lineage>
</organism>
<evidence type="ECO:0000313" key="3">
    <source>
        <dbReference type="Proteomes" id="UP001205063"/>
    </source>
</evidence>
<dbReference type="EMBL" id="JANGAB010000001">
    <property type="protein sequence ID" value="MCQ4948613.1"/>
    <property type="molecule type" value="Genomic_DNA"/>
</dbReference>
<evidence type="ECO:0000256" key="1">
    <source>
        <dbReference type="SAM" id="Coils"/>
    </source>
</evidence>